<comment type="caution">
    <text evidence="1">The sequence shown here is derived from an EMBL/GenBank/DDBJ whole genome shotgun (WGS) entry which is preliminary data.</text>
</comment>
<dbReference type="EMBL" id="ML994121">
    <property type="protein sequence ID" value="KAF2198745.1"/>
    <property type="molecule type" value="Genomic_DNA"/>
</dbReference>
<protein>
    <submittedName>
        <fullName evidence="1">Uncharacterized protein</fullName>
    </submittedName>
</protein>
<dbReference type="AlphaFoldDB" id="A0A9P4JGF4"/>
<dbReference type="OrthoDB" id="4507347at2759"/>
<evidence type="ECO:0000313" key="1">
    <source>
        <dbReference type="EMBL" id="KAF2198745.1"/>
    </source>
</evidence>
<name>A0A9P4JGF4_9PLEO</name>
<accession>A0A9P4JGF4</accession>
<reference evidence="1" key="1">
    <citation type="journal article" date="2020" name="Stud. Mycol.">
        <title>101 Dothideomycetes genomes: a test case for predicting lifestyles and emergence of pathogens.</title>
        <authorList>
            <person name="Haridas S."/>
            <person name="Albert R."/>
            <person name="Binder M."/>
            <person name="Bloem J."/>
            <person name="Labutti K."/>
            <person name="Salamov A."/>
            <person name="Andreopoulos B."/>
            <person name="Baker S."/>
            <person name="Barry K."/>
            <person name="Bills G."/>
            <person name="Bluhm B."/>
            <person name="Cannon C."/>
            <person name="Castanera R."/>
            <person name="Culley D."/>
            <person name="Daum C."/>
            <person name="Ezra D."/>
            <person name="Gonzalez J."/>
            <person name="Henrissat B."/>
            <person name="Kuo A."/>
            <person name="Liang C."/>
            <person name="Lipzen A."/>
            <person name="Lutzoni F."/>
            <person name="Magnuson J."/>
            <person name="Mondo S."/>
            <person name="Nolan M."/>
            <person name="Ohm R."/>
            <person name="Pangilinan J."/>
            <person name="Park H.-J."/>
            <person name="Ramirez L."/>
            <person name="Alfaro M."/>
            <person name="Sun H."/>
            <person name="Tritt A."/>
            <person name="Yoshinaga Y."/>
            <person name="Zwiers L.-H."/>
            <person name="Turgeon B."/>
            <person name="Goodwin S."/>
            <person name="Spatafora J."/>
            <person name="Crous P."/>
            <person name="Grigoriev I."/>
        </authorList>
    </citation>
    <scope>NUCLEOTIDE SEQUENCE</scope>
    <source>
        <strain evidence="1">ATCC 74209</strain>
    </source>
</reference>
<gene>
    <name evidence="1" type="ORF">GQ43DRAFT_434012</name>
</gene>
<proteinExistence type="predicted"/>
<organism evidence="1 2">
    <name type="scientific">Delitschia confertaspora ATCC 74209</name>
    <dbReference type="NCBI Taxonomy" id="1513339"/>
    <lineage>
        <taxon>Eukaryota</taxon>
        <taxon>Fungi</taxon>
        <taxon>Dikarya</taxon>
        <taxon>Ascomycota</taxon>
        <taxon>Pezizomycotina</taxon>
        <taxon>Dothideomycetes</taxon>
        <taxon>Pleosporomycetidae</taxon>
        <taxon>Pleosporales</taxon>
        <taxon>Delitschiaceae</taxon>
        <taxon>Delitschia</taxon>
    </lineage>
</organism>
<keyword evidence="2" id="KW-1185">Reference proteome</keyword>
<sequence length="161" mass="18322">MELEDDVRTALQSAFDIVTAGIQKRGENLWPAETSALVNHLITDNGRQPRGIDTRKIREVLISIQRNYRREVAPNVEVHQSNVIIFCDDSRFELIEGGKKLYVEKITGSTFEYGEILCRGTLLDKAALAVTWNAKSEFENDGHRWEGDVATQIQICPWFVD</sequence>
<dbReference type="Proteomes" id="UP000799536">
    <property type="component" value="Unassembled WGS sequence"/>
</dbReference>
<evidence type="ECO:0000313" key="2">
    <source>
        <dbReference type="Proteomes" id="UP000799536"/>
    </source>
</evidence>